<dbReference type="GO" id="GO:0034341">
    <property type="term" value="P:response to type II interferon"/>
    <property type="evidence" value="ECO:0007669"/>
    <property type="project" value="TreeGrafter"/>
</dbReference>
<dbReference type="PANTHER" id="PTHR13999">
    <property type="entry name" value="INTERFERON INDUCIBLE TRANSMEMBRANE PROTEIN"/>
    <property type="match status" value="1"/>
</dbReference>
<feature type="compositionally biased region" description="Pro residues" evidence="6">
    <location>
        <begin position="86"/>
        <end position="111"/>
    </location>
</feature>
<feature type="region of interest" description="Disordered" evidence="6">
    <location>
        <begin position="1"/>
        <end position="28"/>
    </location>
</feature>
<dbReference type="GO" id="GO:0046597">
    <property type="term" value="P:host-mediated suppression of symbiont invasion"/>
    <property type="evidence" value="ECO:0007669"/>
    <property type="project" value="TreeGrafter"/>
</dbReference>
<evidence type="ECO:0000256" key="7">
    <source>
        <dbReference type="SAM" id="Phobius"/>
    </source>
</evidence>
<evidence type="ECO:0000256" key="3">
    <source>
        <dbReference type="ARBA" id="ARBA00022692"/>
    </source>
</evidence>
<keyword evidence="5 7" id="KW-0472">Membrane</keyword>
<dbReference type="OrthoDB" id="9906841at2759"/>
<dbReference type="GO" id="GO:0035455">
    <property type="term" value="P:response to interferon-alpha"/>
    <property type="evidence" value="ECO:0007669"/>
    <property type="project" value="TreeGrafter"/>
</dbReference>
<dbReference type="GO" id="GO:0005886">
    <property type="term" value="C:plasma membrane"/>
    <property type="evidence" value="ECO:0007669"/>
    <property type="project" value="TreeGrafter"/>
</dbReference>
<feature type="region of interest" description="Disordered" evidence="6">
    <location>
        <begin position="84"/>
        <end position="111"/>
    </location>
</feature>
<name>A0A850XFC8_PIACA</name>
<reference evidence="8" key="1">
    <citation type="submission" date="2019-09" db="EMBL/GenBank/DDBJ databases">
        <title>Bird 10,000 Genomes (B10K) Project - Family phase.</title>
        <authorList>
            <person name="Zhang G."/>
        </authorList>
    </citation>
    <scope>NUCLEOTIDE SEQUENCE</scope>
    <source>
        <strain evidence="8">B10K-DU-008-47</strain>
        <tissue evidence="8">Mixed tissue sample</tissue>
    </source>
</reference>
<organism evidence="8 9">
    <name type="scientific">Piaya cayana</name>
    <name type="common">Common squirrel cuckoo</name>
    <dbReference type="NCBI Taxonomy" id="33601"/>
    <lineage>
        <taxon>Eukaryota</taxon>
        <taxon>Metazoa</taxon>
        <taxon>Chordata</taxon>
        <taxon>Craniata</taxon>
        <taxon>Vertebrata</taxon>
        <taxon>Euteleostomi</taxon>
        <taxon>Archelosauria</taxon>
        <taxon>Archosauria</taxon>
        <taxon>Dinosauria</taxon>
        <taxon>Saurischia</taxon>
        <taxon>Theropoda</taxon>
        <taxon>Coelurosauria</taxon>
        <taxon>Aves</taxon>
        <taxon>Neognathae</taxon>
        <taxon>Neoaves</taxon>
        <taxon>Otidimorphae</taxon>
        <taxon>Cuculiformes</taxon>
        <taxon>Coccyzidae</taxon>
        <taxon>Piaya</taxon>
    </lineage>
</organism>
<feature type="compositionally biased region" description="Polar residues" evidence="6">
    <location>
        <begin position="1"/>
        <end position="10"/>
    </location>
</feature>
<dbReference type="InterPro" id="IPR007593">
    <property type="entry name" value="CD225/Dispanin_fam"/>
</dbReference>
<comment type="subcellular location">
    <subcellularLocation>
        <location evidence="1">Membrane</location>
    </subcellularLocation>
</comment>
<dbReference type="Pfam" id="PF04505">
    <property type="entry name" value="CD225"/>
    <property type="match status" value="1"/>
</dbReference>
<evidence type="ECO:0000313" key="9">
    <source>
        <dbReference type="Proteomes" id="UP000653271"/>
    </source>
</evidence>
<sequence length="111" mass="11654">METSPQSVSINMPPYGKSTDGGPATAFGPTVTAFGPTVTTYAQRDPVPSPPDFVLWSFFNTLFCNVFCLGFVALSYSIKVKGRVAPAPPPSQGSLIPPCPLSPCPTPSHPI</sequence>
<dbReference type="GO" id="GO:0060337">
    <property type="term" value="P:type I interferon-mediated signaling pathway"/>
    <property type="evidence" value="ECO:0007669"/>
    <property type="project" value="TreeGrafter"/>
</dbReference>
<dbReference type="InterPro" id="IPR051517">
    <property type="entry name" value="IFITM_antiviral_protein"/>
</dbReference>
<gene>
    <name evidence="8" type="primary">Ifitm1</name>
    <name evidence="8" type="ORF">PIACAY_R14711</name>
</gene>
<dbReference type="GO" id="GO:0045071">
    <property type="term" value="P:negative regulation of viral genome replication"/>
    <property type="evidence" value="ECO:0007669"/>
    <property type="project" value="TreeGrafter"/>
</dbReference>
<feature type="non-terminal residue" evidence="8">
    <location>
        <position position="1"/>
    </location>
</feature>
<evidence type="ECO:0000256" key="1">
    <source>
        <dbReference type="ARBA" id="ARBA00004370"/>
    </source>
</evidence>
<evidence type="ECO:0000256" key="6">
    <source>
        <dbReference type="SAM" id="MobiDB-lite"/>
    </source>
</evidence>
<dbReference type="Proteomes" id="UP000653271">
    <property type="component" value="Unassembled WGS sequence"/>
</dbReference>
<dbReference type="PANTHER" id="PTHR13999:SF4">
    <property type="entry name" value="INTERFERON-INDUCED TRANSMEMBRANE PROTEIN 3"/>
    <property type="match status" value="1"/>
</dbReference>
<protein>
    <submittedName>
        <fullName evidence="8">IFM1 protein</fullName>
    </submittedName>
</protein>
<dbReference type="GO" id="GO:0035456">
    <property type="term" value="P:response to interferon-beta"/>
    <property type="evidence" value="ECO:0007669"/>
    <property type="project" value="TreeGrafter"/>
</dbReference>
<evidence type="ECO:0000256" key="4">
    <source>
        <dbReference type="ARBA" id="ARBA00022989"/>
    </source>
</evidence>
<accession>A0A850XFC8</accession>
<proteinExistence type="inferred from homology"/>
<comment type="similarity">
    <text evidence="2">Belongs to the CD225/Dispanin family.</text>
</comment>
<dbReference type="EMBL" id="WAAB01020588">
    <property type="protein sequence ID" value="NWH79991.1"/>
    <property type="molecule type" value="Genomic_DNA"/>
</dbReference>
<feature type="non-terminal residue" evidence="8">
    <location>
        <position position="111"/>
    </location>
</feature>
<keyword evidence="4 7" id="KW-1133">Transmembrane helix</keyword>
<keyword evidence="3 7" id="KW-0812">Transmembrane</keyword>
<keyword evidence="9" id="KW-1185">Reference proteome</keyword>
<evidence type="ECO:0000313" key="8">
    <source>
        <dbReference type="EMBL" id="NWH79991.1"/>
    </source>
</evidence>
<comment type="caution">
    <text evidence="8">The sequence shown here is derived from an EMBL/GenBank/DDBJ whole genome shotgun (WGS) entry which is preliminary data.</text>
</comment>
<evidence type="ECO:0000256" key="5">
    <source>
        <dbReference type="ARBA" id="ARBA00023136"/>
    </source>
</evidence>
<evidence type="ECO:0000256" key="2">
    <source>
        <dbReference type="ARBA" id="ARBA00006843"/>
    </source>
</evidence>
<dbReference type="GO" id="GO:0051607">
    <property type="term" value="P:defense response to virus"/>
    <property type="evidence" value="ECO:0007669"/>
    <property type="project" value="TreeGrafter"/>
</dbReference>
<feature type="transmembrane region" description="Helical" evidence="7">
    <location>
        <begin position="53"/>
        <end position="74"/>
    </location>
</feature>
<dbReference type="AlphaFoldDB" id="A0A850XFC8"/>